<dbReference type="Gene3D" id="3.30.470.20">
    <property type="entry name" value="ATP-grasp fold, B domain"/>
    <property type="match status" value="1"/>
</dbReference>
<name>A0A9X3TMN1_9BACL</name>
<dbReference type="AlphaFoldDB" id="A0A9X3TMN1"/>
<evidence type="ECO:0000313" key="1">
    <source>
        <dbReference type="EMBL" id="MDA5106793.1"/>
    </source>
</evidence>
<sequence>MKRPVIGILTWREGKRFAEPAYFRRLIRAGQALGGTVFLFSPQDVSPSGRQVRGFVPDGRSWRARMFPRPDVVIDRYRYTPTAAFRQYVAFRRTNGFQYANNRLANKWNVHKVLWRDARMHRWLPEAMLYSHAHLRSMLARHSLLYLKPLNGTGGRGIVRLEKTAEGYRLLGRNKDRTKVSALIRRIPALLRWIDRWKSEKMIIQQGLRLDLVPKRSVDMRLLIQKDGNGCWSITGAGMRVGGERSATANLHGGGKAVPAQAFLRARFGEQRAREIIRDCEQLAYQTAETIEQHFGRMIELGLDIGIDVDGRAWLIEVNPKPGREIFRELGTPQVYREAIRKPIQYALHLVRQQSGGERQAARAAL</sequence>
<organism evidence="1 2">
    <name type="scientific">Brevibacillus thermoruber</name>
    <dbReference type="NCBI Taxonomy" id="33942"/>
    <lineage>
        <taxon>Bacteria</taxon>
        <taxon>Bacillati</taxon>
        <taxon>Bacillota</taxon>
        <taxon>Bacilli</taxon>
        <taxon>Bacillales</taxon>
        <taxon>Paenibacillaceae</taxon>
        <taxon>Brevibacillus</taxon>
    </lineage>
</organism>
<evidence type="ECO:0000313" key="2">
    <source>
        <dbReference type="Proteomes" id="UP001151071"/>
    </source>
</evidence>
<gene>
    <name evidence="1" type="ORF">O3V59_00315</name>
</gene>
<dbReference type="Proteomes" id="UP001151071">
    <property type="component" value="Unassembled WGS sequence"/>
</dbReference>
<comment type="caution">
    <text evidence="1">The sequence shown here is derived from an EMBL/GenBank/DDBJ whole genome shotgun (WGS) entry which is preliminary data.</text>
</comment>
<dbReference type="Pfam" id="PF14398">
    <property type="entry name" value="ATPgrasp_YheCD"/>
    <property type="match status" value="1"/>
</dbReference>
<dbReference type="SUPFAM" id="SSF56059">
    <property type="entry name" value="Glutathione synthetase ATP-binding domain-like"/>
    <property type="match status" value="1"/>
</dbReference>
<dbReference type="InterPro" id="IPR026838">
    <property type="entry name" value="YheC/D"/>
</dbReference>
<reference evidence="1" key="1">
    <citation type="submission" date="2022-12" db="EMBL/GenBank/DDBJ databases">
        <title>Draft genome sequence of the thermophilic strain Brevibacillus thermoruber HT42, isolated from Los Humeros, Puebla, Mexico, with biotechnological potential.</title>
        <authorList>
            <person name="Lara Sanchez J."/>
            <person name="Solis Palacios R."/>
            <person name="Bustos Baena A.S."/>
            <person name="Ruz Baez A.E."/>
            <person name="Espinosa Luna G."/>
            <person name="Oliart Ros R.M."/>
        </authorList>
    </citation>
    <scope>NUCLEOTIDE SEQUENCE</scope>
    <source>
        <strain evidence="1">HT42</strain>
    </source>
</reference>
<dbReference type="EMBL" id="JAPYYP010000001">
    <property type="protein sequence ID" value="MDA5106793.1"/>
    <property type="molecule type" value="Genomic_DNA"/>
</dbReference>
<protein>
    <submittedName>
        <fullName evidence="1">YheC/YheD family protein</fullName>
    </submittedName>
</protein>
<keyword evidence="2" id="KW-1185">Reference proteome</keyword>
<accession>A0A9X3TMN1</accession>
<proteinExistence type="predicted"/>
<dbReference type="RefSeq" id="WP_271139215.1">
    <property type="nucleotide sequence ID" value="NZ_JAPYYP010000001.1"/>
</dbReference>